<dbReference type="AlphaFoldDB" id="A0A6V7QAH9"/>
<name>A0A6V7QAH9_ANACO</name>
<protein>
    <recommendedName>
        <fullName evidence="3">CCHC-type domain-containing protein</fullName>
    </recommendedName>
</protein>
<feature type="region of interest" description="Disordered" evidence="1">
    <location>
        <begin position="214"/>
        <end position="256"/>
    </location>
</feature>
<gene>
    <name evidence="2" type="ORF">CB5_LOCUS23202</name>
</gene>
<evidence type="ECO:0000256" key="1">
    <source>
        <dbReference type="SAM" id="MobiDB-lite"/>
    </source>
</evidence>
<dbReference type="PANTHER" id="PTHR47481:SF22">
    <property type="entry name" value="RETROTRANSPOSON GAG DOMAIN-CONTAINING PROTEIN"/>
    <property type="match status" value="1"/>
</dbReference>
<dbReference type="PANTHER" id="PTHR47481">
    <property type="match status" value="1"/>
</dbReference>
<reference evidence="2" key="1">
    <citation type="submission" date="2020-07" db="EMBL/GenBank/DDBJ databases">
        <authorList>
            <person name="Lin J."/>
        </authorList>
    </citation>
    <scope>NUCLEOTIDE SEQUENCE</scope>
</reference>
<organism evidence="2">
    <name type="scientific">Ananas comosus var. bracteatus</name>
    <name type="common">red pineapple</name>
    <dbReference type="NCBI Taxonomy" id="296719"/>
    <lineage>
        <taxon>Eukaryota</taxon>
        <taxon>Viridiplantae</taxon>
        <taxon>Streptophyta</taxon>
        <taxon>Embryophyta</taxon>
        <taxon>Tracheophyta</taxon>
        <taxon>Spermatophyta</taxon>
        <taxon>Magnoliopsida</taxon>
        <taxon>Liliopsida</taxon>
        <taxon>Poales</taxon>
        <taxon>Bromeliaceae</taxon>
        <taxon>Bromelioideae</taxon>
        <taxon>Ananas</taxon>
    </lineage>
</organism>
<dbReference type="Pfam" id="PF14223">
    <property type="entry name" value="Retrotran_gag_2"/>
    <property type="match status" value="1"/>
</dbReference>
<feature type="compositionally biased region" description="Low complexity" evidence="1">
    <location>
        <begin position="217"/>
        <end position="227"/>
    </location>
</feature>
<evidence type="ECO:0008006" key="3">
    <source>
        <dbReference type="Google" id="ProtNLM"/>
    </source>
</evidence>
<accession>A0A6V7QAH9</accession>
<proteinExistence type="predicted"/>
<feature type="compositionally biased region" description="Gly residues" evidence="1">
    <location>
        <begin position="234"/>
        <end position="243"/>
    </location>
</feature>
<evidence type="ECO:0000313" key="2">
    <source>
        <dbReference type="EMBL" id="CAD1839991.1"/>
    </source>
</evidence>
<sequence>MSRPAGFWYAYMNPPMIRINTPLTMDGPQMLCLIPAATPIQNPIRNRNPNPNWMKQDRHLLSWIQATLTEGVLAQVVGLQTSRDVWVALERRYASLSRAHISQLTTQLQTIKKGGMTITDYMNKIKAISDNLAAVGKSIHDDDLIHHIVHGLPPEYDPIRVSIRTNPSISTVEEVHAILASEELLLEERRQLQSSITHESTAFIAQNNSFQNNLGSNYGRGRNTNNGRGRGRGRGGYGRGGGQPPRNNNTNANGGQRPTCQICNRIGHIALDCHHRMDLHIKGVLLLSAFKQWWQQLLPPLIKLGMLILEPPTT</sequence>
<dbReference type="EMBL" id="LR862134">
    <property type="protein sequence ID" value="CAD1839991.1"/>
    <property type="molecule type" value="Genomic_DNA"/>
</dbReference>